<feature type="region of interest" description="Disordered" evidence="1">
    <location>
        <begin position="1"/>
        <end position="93"/>
    </location>
</feature>
<proteinExistence type="predicted"/>
<evidence type="ECO:0000313" key="2">
    <source>
        <dbReference type="EMBL" id="PKU74419.1"/>
    </source>
</evidence>
<dbReference type="Proteomes" id="UP000233837">
    <property type="component" value="Unassembled WGS sequence"/>
</dbReference>
<reference evidence="2 3" key="1">
    <citation type="journal article" date="2016" name="Sci. Rep.">
        <title>The Dendrobium catenatum Lindl. genome sequence provides insights into polysaccharide synthase, floral development and adaptive evolution.</title>
        <authorList>
            <person name="Zhang G.Q."/>
            <person name="Xu Q."/>
            <person name="Bian C."/>
            <person name="Tsai W.C."/>
            <person name="Yeh C.M."/>
            <person name="Liu K.W."/>
            <person name="Yoshida K."/>
            <person name="Zhang L.S."/>
            <person name="Chang S.B."/>
            <person name="Chen F."/>
            <person name="Shi Y."/>
            <person name="Su Y.Y."/>
            <person name="Zhang Y.Q."/>
            <person name="Chen L.J."/>
            <person name="Yin Y."/>
            <person name="Lin M."/>
            <person name="Huang H."/>
            <person name="Deng H."/>
            <person name="Wang Z.W."/>
            <person name="Zhu S.L."/>
            <person name="Zhao X."/>
            <person name="Deng C."/>
            <person name="Niu S.C."/>
            <person name="Huang J."/>
            <person name="Wang M."/>
            <person name="Liu G.H."/>
            <person name="Yang H.J."/>
            <person name="Xiao X.J."/>
            <person name="Hsiao Y.Y."/>
            <person name="Wu W.L."/>
            <person name="Chen Y.Y."/>
            <person name="Mitsuda N."/>
            <person name="Ohme-Takagi M."/>
            <person name="Luo Y.B."/>
            <person name="Van de Peer Y."/>
            <person name="Liu Z.J."/>
        </authorList>
    </citation>
    <scope>NUCLEOTIDE SEQUENCE [LARGE SCALE GENOMIC DNA]</scope>
    <source>
        <tissue evidence="2">The whole plant</tissue>
    </source>
</reference>
<name>A0A2I0WFI9_9ASPA</name>
<sequence length="212" mass="23550">MTVPAGNFLSARPLARIVEGEQEEGLTGEDDELLKRGSRNLHHADEENDGDEQIDRELQQQQPWGSLDQRKGKNKKKDRKVNSSSSRRKMQAKAKKFLLSRLSGFDKDLEDSKNKTAAATARRSAPPFPYNGEDFGGSPSRYVCFLRPLIPLSSTSPAHSGSAAAAKTPDAVNTPKPKSSSYYDFVKSLIEKNDFYSPECNAHGEIRKSKHK</sequence>
<organism evidence="2 3">
    <name type="scientific">Dendrobium catenatum</name>
    <dbReference type="NCBI Taxonomy" id="906689"/>
    <lineage>
        <taxon>Eukaryota</taxon>
        <taxon>Viridiplantae</taxon>
        <taxon>Streptophyta</taxon>
        <taxon>Embryophyta</taxon>
        <taxon>Tracheophyta</taxon>
        <taxon>Spermatophyta</taxon>
        <taxon>Magnoliopsida</taxon>
        <taxon>Liliopsida</taxon>
        <taxon>Asparagales</taxon>
        <taxon>Orchidaceae</taxon>
        <taxon>Epidendroideae</taxon>
        <taxon>Malaxideae</taxon>
        <taxon>Dendrobiinae</taxon>
        <taxon>Dendrobium</taxon>
    </lineage>
</organism>
<dbReference type="OrthoDB" id="779049at2759"/>
<protein>
    <submittedName>
        <fullName evidence="2">Uncharacterized protein</fullName>
    </submittedName>
</protein>
<evidence type="ECO:0000313" key="3">
    <source>
        <dbReference type="Proteomes" id="UP000233837"/>
    </source>
</evidence>
<feature type="compositionally biased region" description="Acidic residues" evidence="1">
    <location>
        <begin position="20"/>
        <end position="32"/>
    </location>
</feature>
<reference evidence="2 3" key="2">
    <citation type="journal article" date="2017" name="Nature">
        <title>The Apostasia genome and the evolution of orchids.</title>
        <authorList>
            <person name="Zhang G.Q."/>
            <person name="Liu K.W."/>
            <person name="Li Z."/>
            <person name="Lohaus R."/>
            <person name="Hsiao Y.Y."/>
            <person name="Niu S.C."/>
            <person name="Wang J.Y."/>
            <person name="Lin Y.C."/>
            <person name="Xu Q."/>
            <person name="Chen L.J."/>
            <person name="Yoshida K."/>
            <person name="Fujiwara S."/>
            <person name="Wang Z.W."/>
            <person name="Zhang Y.Q."/>
            <person name="Mitsuda N."/>
            <person name="Wang M."/>
            <person name="Liu G.H."/>
            <person name="Pecoraro L."/>
            <person name="Huang H.X."/>
            <person name="Xiao X.J."/>
            <person name="Lin M."/>
            <person name="Wu X.Y."/>
            <person name="Wu W.L."/>
            <person name="Chen Y.Y."/>
            <person name="Chang S.B."/>
            <person name="Sakamoto S."/>
            <person name="Ohme-Takagi M."/>
            <person name="Yagi M."/>
            <person name="Zeng S.J."/>
            <person name="Shen C.Y."/>
            <person name="Yeh C.M."/>
            <person name="Luo Y.B."/>
            <person name="Tsai W.C."/>
            <person name="Van de Peer Y."/>
            <person name="Liu Z.J."/>
        </authorList>
    </citation>
    <scope>NUCLEOTIDE SEQUENCE [LARGE SCALE GENOMIC DNA]</scope>
    <source>
        <tissue evidence="2">The whole plant</tissue>
    </source>
</reference>
<keyword evidence="3" id="KW-1185">Reference proteome</keyword>
<feature type="region of interest" description="Disordered" evidence="1">
    <location>
        <begin position="156"/>
        <end position="179"/>
    </location>
</feature>
<gene>
    <name evidence="2" type="ORF">MA16_Dca003622</name>
</gene>
<dbReference type="AlphaFoldDB" id="A0A2I0WFI9"/>
<dbReference type="EMBL" id="KZ502674">
    <property type="protein sequence ID" value="PKU74419.1"/>
    <property type="molecule type" value="Genomic_DNA"/>
</dbReference>
<accession>A0A2I0WFI9</accession>
<evidence type="ECO:0000256" key="1">
    <source>
        <dbReference type="SAM" id="MobiDB-lite"/>
    </source>
</evidence>